<name>X0VSL8_9ZZZZ</name>
<dbReference type="EMBL" id="BARS01038827">
    <property type="protein sequence ID" value="GAG14137.1"/>
    <property type="molecule type" value="Genomic_DNA"/>
</dbReference>
<sequence>MSIRQYNTELSALIDKVVKIYIDKDKFFVGQLKGVSED</sequence>
<dbReference type="AlphaFoldDB" id="X0VSL8"/>
<evidence type="ECO:0000313" key="1">
    <source>
        <dbReference type="EMBL" id="GAG14137.1"/>
    </source>
</evidence>
<protein>
    <recommendedName>
        <fullName evidence="2">LSM domain-containing protein</fullName>
    </recommendedName>
</protein>
<organism evidence="1">
    <name type="scientific">marine sediment metagenome</name>
    <dbReference type="NCBI Taxonomy" id="412755"/>
    <lineage>
        <taxon>unclassified sequences</taxon>
        <taxon>metagenomes</taxon>
        <taxon>ecological metagenomes</taxon>
    </lineage>
</organism>
<feature type="non-terminal residue" evidence="1">
    <location>
        <position position="38"/>
    </location>
</feature>
<reference evidence="1" key="1">
    <citation type="journal article" date="2014" name="Front. Microbiol.">
        <title>High frequency of phylogenetically diverse reductive dehalogenase-homologous genes in deep subseafloor sedimentary metagenomes.</title>
        <authorList>
            <person name="Kawai M."/>
            <person name="Futagami T."/>
            <person name="Toyoda A."/>
            <person name="Takaki Y."/>
            <person name="Nishi S."/>
            <person name="Hori S."/>
            <person name="Arai W."/>
            <person name="Tsubouchi T."/>
            <person name="Morono Y."/>
            <person name="Uchiyama I."/>
            <person name="Ito T."/>
            <person name="Fujiyama A."/>
            <person name="Inagaki F."/>
            <person name="Takami H."/>
        </authorList>
    </citation>
    <scope>NUCLEOTIDE SEQUENCE</scope>
    <source>
        <strain evidence="1">Expedition CK06-06</strain>
    </source>
</reference>
<comment type="caution">
    <text evidence="1">The sequence shown here is derived from an EMBL/GenBank/DDBJ whole genome shotgun (WGS) entry which is preliminary data.</text>
</comment>
<proteinExistence type="predicted"/>
<evidence type="ECO:0008006" key="2">
    <source>
        <dbReference type="Google" id="ProtNLM"/>
    </source>
</evidence>
<accession>X0VSL8</accession>
<gene>
    <name evidence="1" type="ORF">S01H1_59369</name>
</gene>